<dbReference type="RefSeq" id="WP_141289567.1">
    <property type="nucleotide sequence ID" value="NZ_BAAAEW010000003.1"/>
</dbReference>
<organism evidence="1 2">
    <name type="scientific">Ideonella azotifigens</name>
    <dbReference type="NCBI Taxonomy" id="513160"/>
    <lineage>
        <taxon>Bacteria</taxon>
        <taxon>Pseudomonadati</taxon>
        <taxon>Pseudomonadota</taxon>
        <taxon>Betaproteobacteria</taxon>
        <taxon>Burkholderiales</taxon>
        <taxon>Sphaerotilaceae</taxon>
        <taxon>Ideonella</taxon>
    </lineage>
</organism>
<gene>
    <name evidence="1" type="ORF">GCM10009107_02810</name>
</gene>
<dbReference type="Pfam" id="PF00106">
    <property type="entry name" value="adh_short"/>
    <property type="match status" value="1"/>
</dbReference>
<evidence type="ECO:0000313" key="1">
    <source>
        <dbReference type="EMBL" id="GAA0740816.1"/>
    </source>
</evidence>
<dbReference type="PANTHER" id="PTHR43975:SF2">
    <property type="entry name" value="EG:BACR7A4.14 PROTEIN-RELATED"/>
    <property type="match status" value="1"/>
</dbReference>
<accession>A0ABP3UWL1</accession>
<dbReference type="PRINTS" id="PR00081">
    <property type="entry name" value="GDHRDH"/>
</dbReference>
<reference evidence="2" key="1">
    <citation type="journal article" date="2019" name="Int. J. Syst. Evol. Microbiol.">
        <title>The Global Catalogue of Microorganisms (GCM) 10K type strain sequencing project: providing services to taxonomists for standard genome sequencing and annotation.</title>
        <authorList>
            <consortium name="The Broad Institute Genomics Platform"/>
            <consortium name="The Broad Institute Genome Sequencing Center for Infectious Disease"/>
            <person name="Wu L."/>
            <person name="Ma J."/>
        </authorList>
    </citation>
    <scope>NUCLEOTIDE SEQUENCE [LARGE SCALE GENOMIC DNA]</scope>
    <source>
        <strain evidence="2">JCM 15503</strain>
    </source>
</reference>
<dbReference type="Pfam" id="PF13561">
    <property type="entry name" value="adh_short_C2"/>
    <property type="match status" value="1"/>
</dbReference>
<dbReference type="PANTHER" id="PTHR43975">
    <property type="entry name" value="ZGC:101858"/>
    <property type="match status" value="1"/>
</dbReference>
<dbReference type="InterPro" id="IPR002347">
    <property type="entry name" value="SDR_fam"/>
</dbReference>
<dbReference type="Gene3D" id="3.40.50.720">
    <property type="entry name" value="NAD(P)-binding Rossmann-like Domain"/>
    <property type="match status" value="1"/>
</dbReference>
<dbReference type="InterPro" id="IPR036291">
    <property type="entry name" value="NAD(P)-bd_dom_sf"/>
</dbReference>
<dbReference type="NCBIfam" id="NF009092">
    <property type="entry name" value="PRK12428.1"/>
    <property type="match status" value="1"/>
</dbReference>
<proteinExistence type="predicted"/>
<evidence type="ECO:0000313" key="2">
    <source>
        <dbReference type="Proteomes" id="UP001500279"/>
    </source>
</evidence>
<keyword evidence="2" id="KW-1185">Reference proteome</keyword>
<dbReference type="Proteomes" id="UP001500279">
    <property type="component" value="Unassembled WGS sequence"/>
</dbReference>
<name>A0ABP3UWL1_9BURK</name>
<dbReference type="SUPFAM" id="SSF51735">
    <property type="entry name" value="NAD(P)-binding Rossmann-fold domains"/>
    <property type="match status" value="1"/>
</dbReference>
<sequence length="255" mass="27321">MSLKDKTIVVTGACSGIGAETVRVLRARGARVIGLDRSDPMLTLDGFVKADLSEQAAIDHAMKQLPAQVDALANVAGVPGTAPAELLGRVNYLSLRHLSERVAERMSAGASIVNVSSILGHFYMQRLDQHKALADTRSFEAGLAWLARNPVSQATCYEFFKEALIVWTMRRGHALFLEQGIRMNAVAPGPVFTPILGEFATQLGEARVQADASRVKRPSFADEVAPAIAFLCSDDARAIVGANLPVDGGFEASYL</sequence>
<dbReference type="EMBL" id="BAAAEW010000003">
    <property type="protein sequence ID" value="GAA0740816.1"/>
    <property type="molecule type" value="Genomic_DNA"/>
</dbReference>
<protein>
    <submittedName>
        <fullName evidence="1">Coniferyl-alcohol dehydrogenase</fullName>
    </submittedName>
</protein>
<comment type="caution">
    <text evidence="1">The sequence shown here is derived from an EMBL/GenBank/DDBJ whole genome shotgun (WGS) entry which is preliminary data.</text>
</comment>